<protein>
    <recommendedName>
        <fullName evidence="3">Cupredoxin</fullName>
    </recommendedName>
</protein>
<dbReference type="Proteomes" id="UP000237000">
    <property type="component" value="Unassembled WGS sequence"/>
</dbReference>
<dbReference type="EMBL" id="JXTC01000003">
    <property type="protein sequence ID" value="POO03077.1"/>
    <property type="molecule type" value="Genomic_DNA"/>
</dbReference>
<evidence type="ECO:0000313" key="1">
    <source>
        <dbReference type="EMBL" id="POO03077.1"/>
    </source>
</evidence>
<name>A0A2P5FZ80_TREOI</name>
<reference evidence="2" key="1">
    <citation type="submission" date="2016-06" db="EMBL/GenBank/DDBJ databases">
        <title>Parallel loss of symbiosis genes in relatives of nitrogen-fixing non-legume Parasponia.</title>
        <authorList>
            <person name="Van Velzen R."/>
            <person name="Holmer R."/>
            <person name="Bu F."/>
            <person name="Rutten L."/>
            <person name="Van Zeijl A."/>
            <person name="Liu W."/>
            <person name="Santuari L."/>
            <person name="Cao Q."/>
            <person name="Sharma T."/>
            <person name="Shen D."/>
            <person name="Roswanjaya Y."/>
            <person name="Wardhani T."/>
            <person name="Kalhor M.S."/>
            <person name="Jansen J."/>
            <person name="Van den Hoogen J."/>
            <person name="Gungor B."/>
            <person name="Hartog M."/>
            <person name="Hontelez J."/>
            <person name="Verver J."/>
            <person name="Yang W.-C."/>
            <person name="Schijlen E."/>
            <person name="Repin R."/>
            <person name="Schilthuizen M."/>
            <person name="Schranz E."/>
            <person name="Heidstra R."/>
            <person name="Miyata K."/>
            <person name="Fedorova E."/>
            <person name="Kohlen W."/>
            <person name="Bisseling T."/>
            <person name="Smit S."/>
            <person name="Geurts R."/>
        </authorList>
    </citation>
    <scope>NUCLEOTIDE SEQUENCE [LARGE SCALE GENOMIC DNA]</scope>
    <source>
        <strain evidence="2">cv. RG33-2</strain>
    </source>
</reference>
<organism evidence="1 2">
    <name type="scientific">Trema orientale</name>
    <name type="common">Charcoal tree</name>
    <name type="synonym">Celtis orientalis</name>
    <dbReference type="NCBI Taxonomy" id="63057"/>
    <lineage>
        <taxon>Eukaryota</taxon>
        <taxon>Viridiplantae</taxon>
        <taxon>Streptophyta</taxon>
        <taxon>Embryophyta</taxon>
        <taxon>Tracheophyta</taxon>
        <taxon>Spermatophyta</taxon>
        <taxon>Magnoliopsida</taxon>
        <taxon>eudicotyledons</taxon>
        <taxon>Gunneridae</taxon>
        <taxon>Pentapetalae</taxon>
        <taxon>rosids</taxon>
        <taxon>fabids</taxon>
        <taxon>Rosales</taxon>
        <taxon>Cannabaceae</taxon>
        <taxon>Trema</taxon>
    </lineage>
</organism>
<dbReference type="PANTHER" id="PTHR34052:SF1">
    <property type="entry name" value="OS06G0216700 PROTEIN"/>
    <property type="match status" value="1"/>
</dbReference>
<dbReference type="AlphaFoldDB" id="A0A2P5FZ80"/>
<comment type="caution">
    <text evidence="1">The sequence shown here is derived from an EMBL/GenBank/DDBJ whole genome shotgun (WGS) entry which is preliminary data.</text>
</comment>
<dbReference type="PANTHER" id="PTHR34052">
    <property type="entry name" value="GLYCINE-RICH PROTEIN-LIKE"/>
    <property type="match status" value="1"/>
</dbReference>
<proteinExistence type="predicted"/>
<evidence type="ECO:0008006" key="3">
    <source>
        <dbReference type="Google" id="ProtNLM"/>
    </source>
</evidence>
<dbReference type="OrthoDB" id="1839683at2759"/>
<accession>A0A2P5FZ80</accession>
<gene>
    <name evidence="1" type="ORF">TorRG33x02_011380</name>
</gene>
<evidence type="ECO:0000313" key="2">
    <source>
        <dbReference type="Proteomes" id="UP000237000"/>
    </source>
</evidence>
<dbReference type="InParanoid" id="A0A2P5FZ80"/>
<dbReference type="STRING" id="63057.A0A2P5FZ80"/>
<keyword evidence="2" id="KW-1185">Reference proteome</keyword>
<sequence length="97" mass="10815">MRINVIGCSIQVRSPPTNGPLPHSVYLLPDLILSFIKCDLSRAEKAAETTQGDGQGFEFPLKSWKPYDFACGESNGIHCDLGLMKFFVLPMLRGWNK</sequence>